<proteinExistence type="predicted"/>
<sequence length="45" mass="4489">MDLPVFDPELIGAYASNALFITGSALSSPVGLIADLVAAASSLLP</sequence>
<evidence type="ECO:0000313" key="2">
    <source>
        <dbReference type="Proteomes" id="UP000824190"/>
    </source>
</evidence>
<evidence type="ECO:0000313" key="1">
    <source>
        <dbReference type="EMBL" id="HIW90997.1"/>
    </source>
</evidence>
<protein>
    <submittedName>
        <fullName evidence="1">Uncharacterized protein</fullName>
    </submittedName>
</protein>
<dbReference type="EMBL" id="DXGC01000047">
    <property type="protein sequence ID" value="HIW90997.1"/>
    <property type="molecule type" value="Genomic_DNA"/>
</dbReference>
<reference evidence="1" key="2">
    <citation type="submission" date="2021-04" db="EMBL/GenBank/DDBJ databases">
        <authorList>
            <person name="Gilroy R."/>
        </authorList>
    </citation>
    <scope>NUCLEOTIDE SEQUENCE</scope>
    <source>
        <strain evidence="1">CHK32-1732</strain>
    </source>
</reference>
<reference evidence="1" key="1">
    <citation type="journal article" date="2021" name="PeerJ">
        <title>Extensive microbial diversity within the chicken gut microbiome revealed by metagenomics and culture.</title>
        <authorList>
            <person name="Gilroy R."/>
            <person name="Ravi A."/>
            <person name="Getino M."/>
            <person name="Pursley I."/>
            <person name="Horton D.L."/>
            <person name="Alikhan N.F."/>
            <person name="Baker D."/>
            <person name="Gharbi K."/>
            <person name="Hall N."/>
            <person name="Watson M."/>
            <person name="Adriaenssens E.M."/>
            <person name="Foster-Nyarko E."/>
            <person name="Jarju S."/>
            <person name="Secka A."/>
            <person name="Antonio M."/>
            <person name="Oren A."/>
            <person name="Chaudhuri R.R."/>
            <person name="La Ragione R."/>
            <person name="Hildebrand F."/>
            <person name="Pallen M.J."/>
        </authorList>
    </citation>
    <scope>NUCLEOTIDE SEQUENCE</scope>
    <source>
        <strain evidence="1">CHK32-1732</strain>
    </source>
</reference>
<comment type="caution">
    <text evidence="1">The sequence shown here is derived from an EMBL/GenBank/DDBJ whole genome shotgun (WGS) entry which is preliminary data.</text>
</comment>
<organism evidence="1 2">
    <name type="scientific">Candidatus Corynebacterium avicola</name>
    <dbReference type="NCBI Taxonomy" id="2838527"/>
    <lineage>
        <taxon>Bacteria</taxon>
        <taxon>Bacillati</taxon>
        <taxon>Actinomycetota</taxon>
        <taxon>Actinomycetes</taxon>
        <taxon>Mycobacteriales</taxon>
        <taxon>Corynebacteriaceae</taxon>
        <taxon>Corynebacterium</taxon>
    </lineage>
</organism>
<dbReference type="Proteomes" id="UP000824190">
    <property type="component" value="Unassembled WGS sequence"/>
</dbReference>
<gene>
    <name evidence="1" type="ORF">H9870_04965</name>
</gene>
<dbReference type="AlphaFoldDB" id="A0A9D1RQK6"/>
<name>A0A9D1RQK6_9CORY</name>
<accession>A0A9D1RQK6</accession>